<reference evidence="3" key="1">
    <citation type="journal article" date="2011" name="Nat. Biotechnol.">
        <title>The genomic sequence of the Chinese hamster ovary (CHO)-K1 cell line.</title>
        <authorList>
            <person name="Xu X."/>
            <person name="Nagarajan H."/>
            <person name="Lewis N.E."/>
            <person name="Pan S."/>
            <person name="Cai Z."/>
            <person name="Liu X."/>
            <person name="Chen W."/>
            <person name="Xie M."/>
            <person name="Wang W."/>
            <person name="Hammond S."/>
            <person name="Andersen M.R."/>
            <person name="Neff N."/>
            <person name="Passarelli B."/>
            <person name="Koh W."/>
            <person name="Fan H.C."/>
            <person name="Wang J."/>
            <person name="Gui Y."/>
            <person name="Lee K.H."/>
            <person name="Betenbaugh M.J."/>
            <person name="Quake S.R."/>
            <person name="Famili I."/>
            <person name="Palsson B.O."/>
            <person name="Wang J."/>
        </authorList>
    </citation>
    <scope>NUCLEOTIDE SEQUENCE [LARGE SCALE GENOMIC DNA]</scope>
    <source>
        <strain evidence="3">CHO K1 cell line</strain>
    </source>
</reference>
<evidence type="ECO:0000313" key="3">
    <source>
        <dbReference type="Proteomes" id="UP000001075"/>
    </source>
</evidence>
<dbReference type="AlphaFoldDB" id="G3H2J5"/>
<feature type="region of interest" description="Disordered" evidence="1">
    <location>
        <begin position="62"/>
        <end position="111"/>
    </location>
</feature>
<accession>G3H2J5</accession>
<evidence type="ECO:0000256" key="1">
    <source>
        <dbReference type="SAM" id="MobiDB-lite"/>
    </source>
</evidence>
<organism evidence="2 3">
    <name type="scientific">Cricetulus griseus</name>
    <name type="common">Chinese hamster</name>
    <name type="synonym">Cricetulus barabensis griseus</name>
    <dbReference type="NCBI Taxonomy" id="10029"/>
    <lineage>
        <taxon>Eukaryota</taxon>
        <taxon>Metazoa</taxon>
        <taxon>Chordata</taxon>
        <taxon>Craniata</taxon>
        <taxon>Vertebrata</taxon>
        <taxon>Euteleostomi</taxon>
        <taxon>Mammalia</taxon>
        <taxon>Eutheria</taxon>
        <taxon>Euarchontoglires</taxon>
        <taxon>Glires</taxon>
        <taxon>Rodentia</taxon>
        <taxon>Myomorpha</taxon>
        <taxon>Muroidea</taxon>
        <taxon>Cricetidae</taxon>
        <taxon>Cricetinae</taxon>
        <taxon>Cricetulus</taxon>
    </lineage>
</organism>
<feature type="compositionally biased region" description="Basic and acidic residues" evidence="1">
    <location>
        <begin position="93"/>
        <end position="105"/>
    </location>
</feature>
<name>G3H2J5_CRIGR</name>
<dbReference type="EMBL" id="JH000116">
    <property type="protein sequence ID" value="EGV94719.1"/>
    <property type="molecule type" value="Genomic_DNA"/>
</dbReference>
<proteinExistence type="predicted"/>
<dbReference type="InParanoid" id="G3H2J5"/>
<gene>
    <name evidence="2" type="ORF">I79_004408</name>
</gene>
<sequence>MATALVTHSNCSAEPGGAVEPFGVGGWRAIYHGPPASGTASVPHRTEPGAFQIRDQYANASISPLDPARTIVPGGRTGPLGKERTRPGPGSLEDDRRCEATDRRTGSLSGSAAQLVPCGLCPKHHLLASALQTPRLP</sequence>
<evidence type="ECO:0000313" key="2">
    <source>
        <dbReference type="EMBL" id="EGV94719.1"/>
    </source>
</evidence>
<dbReference type="Proteomes" id="UP000001075">
    <property type="component" value="Unassembled WGS sequence"/>
</dbReference>
<protein>
    <submittedName>
        <fullName evidence="2">Uncharacterized protein</fullName>
    </submittedName>
</protein>